<sequence>MHLYKESQKKKDEASLSRLSLHPKRHAHHHYVLFPKAAQLFGSPRRAAGIAGASETMLSKLKESDRVSELF</sequence>
<accession>A0ABQ9WPG6</accession>
<organism evidence="2 3">
    <name type="scientific">Blattamonas nauphoetae</name>
    <dbReference type="NCBI Taxonomy" id="2049346"/>
    <lineage>
        <taxon>Eukaryota</taxon>
        <taxon>Metamonada</taxon>
        <taxon>Preaxostyla</taxon>
        <taxon>Oxymonadida</taxon>
        <taxon>Blattamonas</taxon>
    </lineage>
</organism>
<evidence type="ECO:0000256" key="1">
    <source>
        <dbReference type="SAM" id="MobiDB-lite"/>
    </source>
</evidence>
<dbReference type="EMBL" id="JARBJD010000509">
    <property type="protein sequence ID" value="KAK2941389.1"/>
    <property type="molecule type" value="Genomic_DNA"/>
</dbReference>
<evidence type="ECO:0000313" key="2">
    <source>
        <dbReference type="EMBL" id="KAK2941389.1"/>
    </source>
</evidence>
<gene>
    <name evidence="2" type="ORF">BLNAU_23696</name>
</gene>
<dbReference type="Proteomes" id="UP001281761">
    <property type="component" value="Unassembled WGS sequence"/>
</dbReference>
<protein>
    <submittedName>
        <fullName evidence="2">Uncharacterized protein</fullName>
    </submittedName>
</protein>
<reference evidence="2 3" key="1">
    <citation type="journal article" date="2022" name="bioRxiv">
        <title>Genomics of Preaxostyla Flagellates Illuminates Evolutionary Transitions and the Path Towards Mitochondrial Loss.</title>
        <authorList>
            <person name="Novak L.V.F."/>
            <person name="Treitli S.C."/>
            <person name="Pyrih J."/>
            <person name="Halakuc P."/>
            <person name="Pipaliya S.V."/>
            <person name="Vacek V."/>
            <person name="Brzon O."/>
            <person name="Soukal P."/>
            <person name="Eme L."/>
            <person name="Dacks J.B."/>
            <person name="Karnkowska A."/>
            <person name="Elias M."/>
            <person name="Hampl V."/>
        </authorList>
    </citation>
    <scope>NUCLEOTIDE SEQUENCE [LARGE SCALE GENOMIC DNA]</scope>
    <source>
        <strain evidence="2">NAU3</strain>
        <tissue evidence="2">Gut</tissue>
    </source>
</reference>
<comment type="caution">
    <text evidence="2">The sequence shown here is derived from an EMBL/GenBank/DDBJ whole genome shotgun (WGS) entry which is preliminary data.</text>
</comment>
<keyword evidence="3" id="KW-1185">Reference proteome</keyword>
<feature type="compositionally biased region" description="Basic and acidic residues" evidence="1">
    <location>
        <begin position="1"/>
        <end position="15"/>
    </location>
</feature>
<evidence type="ECO:0000313" key="3">
    <source>
        <dbReference type="Proteomes" id="UP001281761"/>
    </source>
</evidence>
<name>A0ABQ9WPG6_9EUKA</name>
<proteinExistence type="predicted"/>
<feature type="region of interest" description="Disordered" evidence="1">
    <location>
        <begin position="1"/>
        <end position="21"/>
    </location>
</feature>